<dbReference type="EMBL" id="JANBVB010001628">
    <property type="protein sequence ID" value="KAJ2889853.1"/>
    <property type="molecule type" value="Genomic_DNA"/>
</dbReference>
<gene>
    <name evidence="1" type="ORF">IWW38_004460</name>
</gene>
<comment type="caution">
    <text evidence="1">The sequence shown here is derived from an EMBL/GenBank/DDBJ whole genome shotgun (WGS) entry which is preliminary data.</text>
</comment>
<sequence>MNGAGGNSTRLVFDDDDDFNDGTPLCSIMFSVSALILVLIVFKIIYERWVTPLSSVPGKFLHSVTSIPMRYHMLRGTLPVFLLALHKEFGPVVRISPQRVSVGDVDMVKHVLGSHSFGKTPSYDMPRVLEPNAFSTRSPDLSQERRRQLAPGFSHRHLLHMEDRIVQCGVSNVDEKLNRICGEKGGGGVVQYNRWFSLIALDTIGVLGFGRKFGALENETHELVPTLVRIRMFSYITMALPWLKLVPSLLGRRLTPLTKLMDFAWQAIAQRRKENNSVVDLLELMMTTDDGLASVGEKRMSDPQIVSETILHLIAGVDTTSAGLTWTMALLLHNPKVMQRLVAEIRGHFPPPSSSAHISFEECRQRLPYLSAVIHESLRVLSPAPGMLPRLAPAGGLRLGGYYLPAGTWICCTIGAVHMNPSAFTDPEVFNPDRFLVGETNSSERFNMLAFSTGVRACLGRNLALVEMHVVLANLLRSWDVRLPAGALPRTTCGGIPEIPRSTMMTMNPDYPDRDCLMVVSPAAAL</sequence>
<proteinExistence type="predicted"/>
<evidence type="ECO:0000313" key="2">
    <source>
        <dbReference type="Proteomes" id="UP001139981"/>
    </source>
</evidence>
<dbReference type="Proteomes" id="UP001139981">
    <property type="component" value="Unassembled WGS sequence"/>
</dbReference>
<reference evidence="1" key="1">
    <citation type="submission" date="2022-07" db="EMBL/GenBank/DDBJ databases">
        <title>Phylogenomic reconstructions and comparative analyses of Kickxellomycotina fungi.</title>
        <authorList>
            <person name="Reynolds N.K."/>
            <person name="Stajich J.E."/>
            <person name="Barry K."/>
            <person name="Grigoriev I.V."/>
            <person name="Crous P."/>
            <person name="Smith M.E."/>
        </authorList>
    </citation>
    <scope>NUCLEOTIDE SEQUENCE</scope>
    <source>
        <strain evidence="1">CBS 190363</strain>
    </source>
</reference>
<protein>
    <submittedName>
        <fullName evidence="1">Uncharacterized protein</fullName>
    </submittedName>
</protein>
<name>A0ACC1LZD8_9FUNG</name>
<accession>A0ACC1LZD8</accession>
<organism evidence="1 2">
    <name type="scientific">Coemansia aciculifera</name>
    <dbReference type="NCBI Taxonomy" id="417176"/>
    <lineage>
        <taxon>Eukaryota</taxon>
        <taxon>Fungi</taxon>
        <taxon>Fungi incertae sedis</taxon>
        <taxon>Zoopagomycota</taxon>
        <taxon>Kickxellomycotina</taxon>
        <taxon>Kickxellomycetes</taxon>
        <taxon>Kickxellales</taxon>
        <taxon>Kickxellaceae</taxon>
        <taxon>Coemansia</taxon>
    </lineage>
</organism>
<keyword evidence="2" id="KW-1185">Reference proteome</keyword>
<evidence type="ECO:0000313" key="1">
    <source>
        <dbReference type="EMBL" id="KAJ2889853.1"/>
    </source>
</evidence>